<reference evidence="1 2" key="1">
    <citation type="submission" date="2015-01" db="EMBL/GenBank/DDBJ databases">
        <title>Genome of allotetraploid Gossypium barbadense reveals genomic plasticity and fiber elongation in cotton evolution.</title>
        <authorList>
            <person name="Chen X."/>
            <person name="Liu X."/>
            <person name="Zhao B."/>
            <person name="Zheng H."/>
            <person name="Hu Y."/>
            <person name="Lu G."/>
            <person name="Yang C."/>
            <person name="Chen J."/>
            <person name="Shan C."/>
            <person name="Zhang L."/>
            <person name="Zhou Y."/>
            <person name="Wang L."/>
            <person name="Guo W."/>
            <person name="Bai Y."/>
            <person name="Ruan J."/>
            <person name="Shangguan X."/>
            <person name="Mao Y."/>
            <person name="Jiang J."/>
            <person name="Zhu Y."/>
            <person name="Lei J."/>
            <person name="Kang H."/>
            <person name="Chen S."/>
            <person name="He X."/>
            <person name="Wang R."/>
            <person name="Wang Y."/>
            <person name="Chen J."/>
            <person name="Wang L."/>
            <person name="Yu S."/>
            <person name="Wang B."/>
            <person name="Wei J."/>
            <person name="Song S."/>
            <person name="Lu X."/>
            <person name="Gao Z."/>
            <person name="Gu W."/>
            <person name="Deng X."/>
            <person name="Ma D."/>
            <person name="Wang S."/>
            <person name="Liang W."/>
            <person name="Fang L."/>
            <person name="Cai C."/>
            <person name="Zhu X."/>
            <person name="Zhou B."/>
            <person name="Zhang Y."/>
            <person name="Chen Z."/>
            <person name="Xu S."/>
            <person name="Zhu R."/>
            <person name="Wang S."/>
            <person name="Zhang T."/>
            <person name="Zhao G."/>
        </authorList>
    </citation>
    <scope>NUCLEOTIDE SEQUENCE [LARGE SCALE GENOMIC DNA]</scope>
    <source>
        <strain evidence="2">cv. Xinhai21</strain>
        <tissue evidence="1">Leaf</tissue>
    </source>
</reference>
<protein>
    <submittedName>
        <fullName evidence="1">Uncharacterized protein</fullName>
    </submittedName>
</protein>
<evidence type="ECO:0000313" key="1">
    <source>
        <dbReference type="EMBL" id="PPS13150.1"/>
    </source>
</evidence>
<name>A0A2P5YC24_GOSBA</name>
<dbReference type="EMBL" id="KZ663384">
    <property type="protein sequence ID" value="PPS13150.1"/>
    <property type="molecule type" value="Genomic_DNA"/>
</dbReference>
<sequence>MAKGKGNEVGECVPKERGDITELELAPMPWNSWGHRCLPKATLNSGTLSCRTRPPRQNWTVLGSSYFAMTVCHDICKDEFES</sequence>
<organism evidence="1 2">
    <name type="scientific">Gossypium barbadense</name>
    <name type="common">Sea Island cotton</name>
    <name type="synonym">Hibiscus barbadensis</name>
    <dbReference type="NCBI Taxonomy" id="3634"/>
    <lineage>
        <taxon>Eukaryota</taxon>
        <taxon>Viridiplantae</taxon>
        <taxon>Streptophyta</taxon>
        <taxon>Embryophyta</taxon>
        <taxon>Tracheophyta</taxon>
        <taxon>Spermatophyta</taxon>
        <taxon>Magnoliopsida</taxon>
        <taxon>eudicotyledons</taxon>
        <taxon>Gunneridae</taxon>
        <taxon>Pentapetalae</taxon>
        <taxon>rosids</taxon>
        <taxon>malvids</taxon>
        <taxon>Malvales</taxon>
        <taxon>Malvaceae</taxon>
        <taxon>Malvoideae</taxon>
        <taxon>Gossypium</taxon>
    </lineage>
</organism>
<evidence type="ECO:0000313" key="2">
    <source>
        <dbReference type="Proteomes" id="UP000239757"/>
    </source>
</evidence>
<proteinExistence type="predicted"/>
<accession>A0A2P5YC24</accession>
<gene>
    <name evidence="1" type="ORF">GOBAR_AA07490</name>
</gene>
<dbReference type="AlphaFoldDB" id="A0A2P5YC24"/>
<dbReference type="Proteomes" id="UP000239757">
    <property type="component" value="Unassembled WGS sequence"/>
</dbReference>